<dbReference type="EMBL" id="JAGTJQ010000005">
    <property type="protein sequence ID" value="KAH7031255.1"/>
    <property type="molecule type" value="Genomic_DNA"/>
</dbReference>
<protein>
    <submittedName>
        <fullName evidence="2">Uncharacterized protein</fullName>
    </submittedName>
</protein>
<evidence type="ECO:0000313" key="2">
    <source>
        <dbReference type="EMBL" id="KAH7031255.1"/>
    </source>
</evidence>
<feature type="compositionally biased region" description="Polar residues" evidence="1">
    <location>
        <begin position="37"/>
        <end position="51"/>
    </location>
</feature>
<feature type="region of interest" description="Disordered" evidence="1">
    <location>
        <begin position="1"/>
        <end position="76"/>
    </location>
</feature>
<dbReference type="Proteomes" id="UP000756346">
    <property type="component" value="Unassembled WGS sequence"/>
</dbReference>
<dbReference type="AlphaFoldDB" id="A0A9P8Y6W2"/>
<accession>A0A9P8Y6W2</accession>
<gene>
    <name evidence="2" type="ORF">B0I36DRAFT_120670</name>
</gene>
<dbReference type="GeneID" id="70177576"/>
<dbReference type="RefSeq" id="XP_046012935.1">
    <property type="nucleotide sequence ID" value="XM_046148030.1"/>
</dbReference>
<feature type="compositionally biased region" description="Basic and acidic residues" evidence="1">
    <location>
        <begin position="1"/>
        <end position="29"/>
    </location>
</feature>
<evidence type="ECO:0000256" key="1">
    <source>
        <dbReference type="SAM" id="MobiDB-lite"/>
    </source>
</evidence>
<reference evidence="2" key="1">
    <citation type="journal article" date="2021" name="Nat. Commun.">
        <title>Genetic determinants of endophytism in the Arabidopsis root mycobiome.</title>
        <authorList>
            <person name="Mesny F."/>
            <person name="Miyauchi S."/>
            <person name="Thiergart T."/>
            <person name="Pickel B."/>
            <person name="Atanasova L."/>
            <person name="Karlsson M."/>
            <person name="Huettel B."/>
            <person name="Barry K.W."/>
            <person name="Haridas S."/>
            <person name="Chen C."/>
            <person name="Bauer D."/>
            <person name="Andreopoulos W."/>
            <person name="Pangilinan J."/>
            <person name="LaButti K."/>
            <person name="Riley R."/>
            <person name="Lipzen A."/>
            <person name="Clum A."/>
            <person name="Drula E."/>
            <person name="Henrissat B."/>
            <person name="Kohler A."/>
            <person name="Grigoriev I.V."/>
            <person name="Martin F.M."/>
            <person name="Hacquard S."/>
        </authorList>
    </citation>
    <scope>NUCLEOTIDE SEQUENCE</scope>
    <source>
        <strain evidence="2">MPI-CAGE-CH-0230</strain>
    </source>
</reference>
<organism evidence="2 3">
    <name type="scientific">Microdochium trichocladiopsis</name>
    <dbReference type="NCBI Taxonomy" id="1682393"/>
    <lineage>
        <taxon>Eukaryota</taxon>
        <taxon>Fungi</taxon>
        <taxon>Dikarya</taxon>
        <taxon>Ascomycota</taxon>
        <taxon>Pezizomycotina</taxon>
        <taxon>Sordariomycetes</taxon>
        <taxon>Xylariomycetidae</taxon>
        <taxon>Xylariales</taxon>
        <taxon>Microdochiaceae</taxon>
        <taxon>Microdochium</taxon>
    </lineage>
</organism>
<feature type="compositionally biased region" description="Basic and acidic residues" evidence="1">
    <location>
        <begin position="64"/>
        <end position="76"/>
    </location>
</feature>
<proteinExistence type="predicted"/>
<sequence>MEHKNSPRRLQDHESPQTSASHKDDKLSKTEVVNGIKSATATQTPSRNQSETVKHAFHSKTRKRAVDRSPDDDLYPKRQEIGRLSYNDVVSTTSESLARTAEIEANTARKKGDIQPRNWKDKIEKLTGRPLFESGSGFESFISHDSHQQEVLPKDEIRVADRGESAENCRMGENWQVKIDRILASRREEIKSAEAEADHFLEAFGLALLKESAEQRVALRLKAPDPQDSCPS</sequence>
<keyword evidence="3" id="KW-1185">Reference proteome</keyword>
<evidence type="ECO:0000313" key="3">
    <source>
        <dbReference type="Proteomes" id="UP000756346"/>
    </source>
</evidence>
<comment type="caution">
    <text evidence="2">The sequence shown here is derived from an EMBL/GenBank/DDBJ whole genome shotgun (WGS) entry which is preliminary data.</text>
</comment>
<name>A0A9P8Y6W2_9PEZI</name>